<keyword evidence="13" id="KW-1185">Reference proteome</keyword>
<keyword evidence="5 9" id="KW-0798">TonB box</keyword>
<evidence type="ECO:0000256" key="9">
    <source>
        <dbReference type="RuleBase" id="RU003357"/>
    </source>
</evidence>
<keyword evidence="6 8" id="KW-0472">Membrane</keyword>
<evidence type="ECO:0000313" key="13">
    <source>
        <dbReference type="Proteomes" id="UP000199672"/>
    </source>
</evidence>
<dbReference type="InterPro" id="IPR000531">
    <property type="entry name" value="Beta-barrel_TonB"/>
</dbReference>
<sequence>MNFKRPIFLIILVFLTVSLNAQSLRLKVENESKNPISNASVSSGNKIIGTTNKSGEVSILSSEIQNNTVSITASEYEPFVHVFSNLQEKNIVSIVLISENKLQEVVITAGRKQENIATVPSSITIMSQKEIQVQSSINTNLSSILGNVIPGLGTSTNKATNSGQTLRGRQVLVLIDGIPQSTPLMNGARDIRVVDANAIERIEVIKGATSIYGNGSGGGIINYITKKSPLVDSFQGITTVGTTFNPLHGKETFGYRVSQFFNGRKNKFSYVIGGAFDYTGLQRDADGRPLGQTDGLSNSSQSNAFVKLGYDMDEHTSFNVVYNFYSSTQNAKYISQTGVYGQTPTIGVRGTEPGKNAGTPFNHNFMFTFSKNNLFNSTQLDVSAYLNSFQSMNRYVASATAWYGPGQTMINSNKNGTRINLNTPFTIASMASEITYGIDVLNDVTFQDLVDGRVYIPKMDMLNIAPYAQLKVDVLENLIFKGGLRYENATVRVDDYNTIASGPGNQGSIFVEGGKIPYNATMFNAGLRFNKYEIFNPFVSFSQAFAINELGRILRSAEESTIASLATDPIITNNYEAGFSSKFYNFNLTAAYYISTSKLGANLIEVDGRLVAQREPEKIKGYEITLDYRFSDKLNVGGSYSYVDGKAEFDDGSTVYLNGSRIAPPKATGFINYKPTSDWFLQLSWVNTGCRNRFEPNTNGRYNNSEGPISTVNLINFAGSYAFNKNWSLNLGVENLLNNSYYSTLSQYRAVNADYVMGSGMTTSLNLRYKF</sequence>
<proteinExistence type="inferred from homology"/>
<evidence type="ECO:0000256" key="7">
    <source>
        <dbReference type="ARBA" id="ARBA00023237"/>
    </source>
</evidence>
<keyword evidence="7 8" id="KW-0998">Cell outer membrane</keyword>
<evidence type="ECO:0000256" key="1">
    <source>
        <dbReference type="ARBA" id="ARBA00004571"/>
    </source>
</evidence>
<keyword evidence="2 8" id="KW-0813">Transport</keyword>
<evidence type="ECO:0000259" key="10">
    <source>
        <dbReference type="Pfam" id="PF00593"/>
    </source>
</evidence>
<dbReference type="PANTHER" id="PTHR30069">
    <property type="entry name" value="TONB-DEPENDENT OUTER MEMBRANE RECEPTOR"/>
    <property type="match status" value="1"/>
</dbReference>
<dbReference type="Pfam" id="PF00593">
    <property type="entry name" value="TonB_dep_Rec_b-barrel"/>
    <property type="match status" value="1"/>
</dbReference>
<evidence type="ECO:0000259" key="11">
    <source>
        <dbReference type="Pfam" id="PF07715"/>
    </source>
</evidence>
<comment type="subcellular location">
    <subcellularLocation>
        <location evidence="1 8">Cell outer membrane</location>
        <topology evidence="1 8">Multi-pass membrane protein</topology>
    </subcellularLocation>
</comment>
<dbReference type="PANTHER" id="PTHR30069:SF42">
    <property type="entry name" value="FERRIC AEROBACTIN RECEPTOR"/>
    <property type="match status" value="1"/>
</dbReference>
<dbReference type="GO" id="GO:0015344">
    <property type="term" value="F:siderophore uptake transmembrane transporter activity"/>
    <property type="evidence" value="ECO:0007669"/>
    <property type="project" value="TreeGrafter"/>
</dbReference>
<dbReference type="PROSITE" id="PS52016">
    <property type="entry name" value="TONB_DEPENDENT_REC_3"/>
    <property type="match status" value="1"/>
</dbReference>
<feature type="domain" description="TonB-dependent receptor plug" evidence="11">
    <location>
        <begin position="117"/>
        <end position="220"/>
    </location>
</feature>
<evidence type="ECO:0000256" key="2">
    <source>
        <dbReference type="ARBA" id="ARBA00022448"/>
    </source>
</evidence>
<evidence type="ECO:0000256" key="8">
    <source>
        <dbReference type="PROSITE-ProRule" id="PRU01360"/>
    </source>
</evidence>
<dbReference type="RefSeq" id="WP_091498145.1">
    <property type="nucleotide sequence ID" value="NZ_FOMH01000016.1"/>
</dbReference>
<feature type="domain" description="TonB-dependent receptor-like beta-barrel" evidence="10">
    <location>
        <begin position="312"/>
        <end position="736"/>
    </location>
</feature>
<dbReference type="AlphaFoldDB" id="A0A1I1WMG9"/>
<organism evidence="12 13">
    <name type="scientific">Flavobacterium phragmitis</name>
    <dbReference type="NCBI Taxonomy" id="739143"/>
    <lineage>
        <taxon>Bacteria</taxon>
        <taxon>Pseudomonadati</taxon>
        <taxon>Bacteroidota</taxon>
        <taxon>Flavobacteriia</taxon>
        <taxon>Flavobacteriales</taxon>
        <taxon>Flavobacteriaceae</taxon>
        <taxon>Flavobacterium</taxon>
    </lineage>
</organism>
<dbReference type="InterPro" id="IPR012910">
    <property type="entry name" value="Plug_dom"/>
</dbReference>
<comment type="similarity">
    <text evidence="8 9">Belongs to the TonB-dependent receptor family.</text>
</comment>
<dbReference type="STRING" id="739143.SAMN05216297_1162"/>
<dbReference type="GO" id="GO:0044718">
    <property type="term" value="P:siderophore transmembrane transport"/>
    <property type="evidence" value="ECO:0007669"/>
    <property type="project" value="TreeGrafter"/>
</dbReference>
<dbReference type="Pfam" id="PF07715">
    <property type="entry name" value="Plug"/>
    <property type="match status" value="1"/>
</dbReference>
<evidence type="ECO:0000256" key="4">
    <source>
        <dbReference type="ARBA" id="ARBA00022692"/>
    </source>
</evidence>
<evidence type="ECO:0000256" key="3">
    <source>
        <dbReference type="ARBA" id="ARBA00022452"/>
    </source>
</evidence>
<evidence type="ECO:0000256" key="5">
    <source>
        <dbReference type="ARBA" id="ARBA00023077"/>
    </source>
</evidence>
<dbReference type="Gene3D" id="2.170.130.10">
    <property type="entry name" value="TonB-dependent receptor, plug domain"/>
    <property type="match status" value="1"/>
</dbReference>
<gene>
    <name evidence="12" type="ORF">SAMN05216297_1162</name>
</gene>
<dbReference type="GO" id="GO:0009279">
    <property type="term" value="C:cell outer membrane"/>
    <property type="evidence" value="ECO:0007669"/>
    <property type="project" value="UniProtKB-SubCell"/>
</dbReference>
<protein>
    <submittedName>
        <fullName evidence="12">Iron complex outermembrane recepter protein</fullName>
    </submittedName>
</protein>
<dbReference type="InterPro" id="IPR037066">
    <property type="entry name" value="Plug_dom_sf"/>
</dbReference>
<dbReference type="InterPro" id="IPR036942">
    <property type="entry name" value="Beta-barrel_TonB_sf"/>
</dbReference>
<dbReference type="OrthoDB" id="8670144at2"/>
<dbReference type="Proteomes" id="UP000199672">
    <property type="component" value="Unassembled WGS sequence"/>
</dbReference>
<evidence type="ECO:0000313" key="12">
    <source>
        <dbReference type="EMBL" id="SFD95588.1"/>
    </source>
</evidence>
<keyword evidence="4 8" id="KW-0812">Transmembrane</keyword>
<dbReference type="InterPro" id="IPR039426">
    <property type="entry name" value="TonB-dep_rcpt-like"/>
</dbReference>
<dbReference type="EMBL" id="FOMH01000016">
    <property type="protein sequence ID" value="SFD95588.1"/>
    <property type="molecule type" value="Genomic_DNA"/>
</dbReference>
<evidence type="ECO:0000256" key="6">
    <source>
        <dbReference type="ARBA" id="ARBA00023136"/>
    </source>
</evidence>
<dbReference type="Gene3D" id="2.40.170.20">
    <property type="entry name" value="TonB-dependent receptor, beta-barrel domain"/>
    <property type="match status" value="1"/>
</dbReference>
<name>A0A1I1WMG9_9FLAO</name>
<dbReference type="SUPFAM" id="SSF56935">
    <property type="entry name" value="Porins"/>
    <property type="match status" value="1"/>
</dbReference>
<accession>A0A1I1WMG9</accession>
<reference evidence="13" key="1">
    <citation type="submission" date="2016-10" db="EMBL/GenBank/DDBJ databases">
        <authorList>
            <person name="Varghese N."/>
            <person name="Submissions S."/>
        </authorList>
    </citation>
    <scope>NUCLEOTIDE SEQUENCE [LARGE SCALE GENOMIC DNA]</scope>
    <source>
        <strain evidence="13">CGMCC 1.10370</strain>
    </source>
</reference>
<keyword evidence="3 8" id="KW-1134">Transmembrane beta strand</keyword>